<dbReference type="InterPro" id="IPR014729">
    <property type="entry name" value="Rossmann-like_a/b/a_fold"/>
</dbReference>
<dbReference type="GO" id="GO:0005524">
    <property type="term" value="F:ATP binding"/>
    <property type="evidence" value="ECO:0007669"/>
    <property type="project" value="UniProtKB-UniRule"/>
</dbReference>
<dbReference type="PANTHER" id="PTHR11956">
    <property type="entry name" value="ARGINYL-TRNA SYNTHETASE"/>
    <property type="match status" value="1"/>
</dbReference>
<dbReference type="InterPro" id="IPR008909">
    <property type="entry name" value="DALR_anticod-bd"/>
</dbReference>
<evidence type="ECO:0000256" key="3">
    <source>
        <dbReference type="ARBA" id="ARBA00022741"/>
    </source>
</evidence>
<evidence type="ECO:0000256" key="1">
    <source>
        <dbReference type="ARBA" id="ARBA00005594"/>
    </source>
</evidence>
<dbReference type="FunFam" id="1.10.730.10:FF:000006">
    <property type="entry name" value="Arginyl-tRNA synthetase 2, mitochondrial"/>
    <property type="match status" value="1"/>
</dbReference>
<dbReference type="AlphaFoldDB" id="A0A1G2P461"/>
<evidence type="ECO:0000256" key="4">
    <source>
        <dbReference type="ARBA" id="ARBA00022840"/>
    </source>
</evidence>
<dbReference type="InterPro" id="IPR035684">
    <property type="entry name" value="ArgRS_core"/>
</dbReference>
<evidence type="ECO:0000313" key="12">
    <source>
        <dbReference type="EMBL" id="OHA43124.1"/>
    </source>
</evidence>
<evidence type="ECO:0000256" key="6">
    <source>
        <dbReference type="ARBA" id="ARBA00023146"/>
    </source>
</evidence>
<gene>
    <name evidence="8" type="primary">argS</name>
    <name evidence="12" type="ORF">A3G03_00150</name>
</gene>
<dbReference type="HAMAP" id="MF_00123">
    <property type="entry name" value="Arg_tRNA_synth"/>
    <property type="match status" value="1"/>
</dbReference>
<accession>A0A1G2P461</accession>
<evidence type="ECO:0000259" key="11">
    <source>
        <dbReference type="SMART" id="SM01016"/>
    </source>
</evidence>
<dbReference type="EC" id="6.1.1.19" evidence="8"/>
<feature type="short sequence motif" description="'HIGH' region" evidence="8">
    <location>
        <begin position="131"/>
        <end position="141"/>
    </location>
</feature>
<dbReference type="SUPFAM" id="SSF55190">
    <property type="entry name" value="Arginyl-tRNA synthetase (ArgRS), N-terminal 'additional' domain"/>
    <property type="match status" value="1"/>
</dbReference>
<dbReference type="Gene3D" id="3.40.50.620">
    <property type="entry name" value="HUPs"/>
    <property type="match status" value="1"/>
</dbReference>
<dbReference type="Pfam" id="PF03485">
    <property type="entry name" value="Arg_tRNA_synt_N"/>
    <property type="match status" value="1"/>
</dbReference>
<feature type="domain" description="DALR anticodon binding" evidence="10">
    <location>
        <begin position="464"/>
        <end position="581"/>
    </location>
</feature>
<dbReference type="Pfam" id="PF05746">
    <property type="entry name" value="DALR_1"/>
    <property type="match status" value="1"/>
</dbReference>
<evidence type="ECO:0000256" key="9">
    <source>
        <dbReference type="RuleBase" id="RU363038"/>
    </source>
</evidence>
<sequence length="581" mass="65431">MIQEKLTDLIKGALKNLDIEARGILLEHPADLAHGDYSTNVALVYAKELKMKPREVAEKIVAEIKNKGETPPWRGFAFLERTEIAGAGFINFYLSSRFFADSLAEIFAQGENFSKNQTLAGKKVMVEYTNPNPFKEFHIGHLMSNAVGESIARLIEFSGAKVVRACWQGDVGLHVAKAIWGVLKNNFQFSIFNFQNDAVALLGQAYVMGSAAYEKDPEAKIEIDDLNKKIFEKSDPEVNKLYEEGRKISLAHFEEIYKKLGTKFDYYFFESQEGREGEKIVAEFLKKGVFEKSENAVIFRGEKFGLHTRVFITSQGLPTYEAKELGLNRAKFEKEPDINQSVIVTANEQSDYFKVVLKAMEEVMPVIAEKTKHISHGLLRFASGKMSSRLGNVVTGESLISTVENLVAEKVAERDLPAIEKQKIAEQVSVGAIKYSILKQNIGADIIYDFEKSISFKGDSGSYLQYTYARARSVLAKTEEIKVQPLKTQKKFSKVEPLSPKILERSLYRFPEVAARAAAEYEPHYVATYLIELASAFNNFYAHNQIINSKEENYRLALTRAVSIVLKNGLWLLGIQAPEKM</sequence>
<organism evidence="12 13">
    <name type="scientific">Candidatus Taylorbacteria bacterium RIFCSPLOWO2_12_FULL_44_15c</name>
    <dbReference type="NCBI Taxonomy" id="1802333"/>
    <lineage>
        <taxon>Bacteria</taxon>
        <taxon>Candidatus Tayloriibacteriota</taxon>
    </lineage>
</organism>
<dbReference type="InterPro" id="IPR005148">
    <property type="entry name" value="Arg-tRNA-synth_N"/>
</dbReference>
<evidence type="ECO:0000259" key="10">
    <source>
        <dbReference type="SMART" id="SM00836"/>
    </source>
</evidence>
<keyword evidence="3 8" id="KW-0547">Nucleotide-binding</keyword>
<dbReference type="EMBL" id="MHSL01000031">
    <property type="protein sequence ID" value="OHA43124.1"/>
    <property type="molecule type" value="Genomic_DNA"/>
</dbReference>
<name>A0A1G2P461_9BACT</name>
<dbReference type="PRINTS" id="PR01038">
    <property type="entry name" value="TRNASYNTHARG"/>
</dbReference>
<keyword evidence="5 8" id="KW-0648">Protein biosynthesis</keyword>
<keyword evidence="2 8" id="KW-0436">Ligase</keyword>
<dbReference type="SMART" id="SM01016">
    <property type="entry name" value="Arg_tRNA_synt_N"/>
    <property type="match status" value="1"/>
</dbReference>
<evidence type="ECO:0000313" key="13">
    <source>
        <dbReference type="Proteomes" id="UP000176355"/>
    </source>
</evidence>
<dbReference type="NCBIfam" id="TIGR00456">
    <property type="entry name" value="argS"/>
    <property type="match status" value="1"/>
</dbReference>
<evidence type="ECO:0000256" key="5">
    <source>
        <dbReference type="ARBA" id="ARBA00022917"/>
    </source>
</evidence>
<comment type="subunit">
    <text evidence="8">Monomer.</text>
</comment>
<comment type="similarity">
    <text evidence="1 8 9">Belongs to the class-I aminoacyl-tRNA synthetase family.</text>
</comment>
<comment type="catalytic activity">
    <reaction evidence="7 8">
        <text>tRNA(Arg) + L-arginine + ATP = L-arginyl-tRNA(Arg) + AMP + diphosphate</text>
        <dbReference type="Rhea" id="RHEA:20301"/>
        <dbReference type="Rhea" id="RHEA-COMP:9658"/>
        <dbReference type="Rhea" id="RHEA-COMP:9673"/>
        <dbReference type="ChEBI" id="CHEBI:30616"/>
        <dbReference type="ChEBI" id="CHEBI:32682"/>
        <dbReference type="ChEBI" id="CHEBI:33019"/>
        <dbReference type="ChEBI" id="CHEBI:78442"/>
        <dbReference type="ChEBI" id="CHEBI:78513"/>
        <dbReference type="ChEBI" id="CHEBI:456215"/>
        <dbReference type="EC" id="6.1.1.19"/>
    </reaction>
</comment>
<dbReference type="SMART" id="SM00836">
    <property type="entry name" value="DALR_1"/>
    <property type="match status" value="1"/>
</dbReference>
<dbReference type="InterPro" id="IPR001278">
    <property type="entry name" value="Arg-tRNA-ligase"/>
</dbReference>
<comment type="caution">
    <text evidence="12">The sequence shown here is derived from an EMBL/GenBank/DDBJ whole genome shotgun (WGS) entry which is preliminary data.</text>
</comment>
<evidence type="ECO:0000256" key="7">
    <source>
        <dbReference type="ARBA" id="ARBA00049339"/>
    </source>
</evidence>
<dbReference type="Pfam" id="PF00750">
    <property type="entry name" value="tRNA-synt_1d"/>
    <property type="match status" value="1"/>
</dbReference>
<dbReference type="GO" id="GO:0004814">
    <property type="term" value="F:arginine-tRNA ligase activity"/>
    <property type="evidence" value="ECO:0007669"/>
    <property type="project" value="UniProtKB-UniRule"/>
</dbReference>
<keyword evidence="8" id="KW-0963">Cytoplasm</keyword>
<dbReference type="InterPro" id="IPR009080">
    <property type="entry name" value="tRNAsynth_Ia_anticodon-bd"/>
</dbReference>
<evidence type="ECO:0000256" key="8">
    <source>
        <dbReference type="HAMAP-Rule" id="MF_00123"/>
    </source>
</evidence>
<dbReference type="STRING" id="1802333.A3G03_00150"/>
<comment type="subcellular location">
    <subcellularLocation>
        <location evidence="8">Cytoplasm</location>
    </subcellularLocation>
</comment>
<dbReference type="InterPro" id="IPR036695">
    <property type="entry name" value="Arg-tRNA-synth_N_sf"/>
</dbReference>
<dbReference type="Gene3D" id="1.10.730.10">
    <property type="entry name" value="Isoleucyl-tRNA Synthetase, Domain 1"/>
    <property type="match status" value="1"/>
</dbReference>
<dbReference type="SUPFAM" id="SSF52374">
    <property type="entry name" value="Nucleotidylyl transferase"/>
    <property type="match status" value="1"/>
</dbReference>
<dbReference type="SUPFAM" id="SSF47323">
    <property type="entry name" value="Anticodon-binding domain of a subclass of class I aminoacyl-tRNA synthetases"/>
    <property type="match status" value="1"/>
</dbReference>
<dbReference type="PANTHER" id="PTHR11956:SF5">
    <property type="entry name" value="ARGININE--TRNA LIGASE, CYTOPLASMIC"/>
    <property type="match status" value="1"/>
</dbReference>
<keyword evidence="6 8" id="KW-0030">Aminoacyl-tRNA synthetase</keyword>
<protein>
    <recommendedName>
        <fullName evidence="8">Arginine--tRNA ligase</fullName>
        <ecNumber evidence="8">6.1.1.19</ecNumber>
    </recommendedName>
    <alternativeName>
        <fullName evidence="8">Arginyl-tRNA synthetase</fullName>
        <shortName evidence="8">ArgRS</shortName>
    </alternativeName>
</protein>
<reference evidence="12 13" key="1">
    <citation type="journal article" date="2016" name="Nat. Commun.">
        <title>Thousands of microbial genomes shed light on interconnected biogeochemical processes in an aquifer system.</title>
        <authorList>
            <person name="Anantharaman K."/>
            <person name="Brown C.T."/>
            <person name="Hug L.A."/>
            <person name="Sharon I."/>
            <person name="Castelle C.J."/>
            <person name="Probst A.J."/>
            <person name="Thomas B.C."/>
            <person name="Singh A."/>
            <person name="Wilkins M.J."/>
            <person name="Karaoz U."/>
            <person name="Brodie E.L."/>
            <person name="Williams K.H."/>
            <person name="Hubbard S.S."/>
            <person name="Banfield J.F."/>
        </authorList>
    </citation>
    <scope>NUCLEOTIDE SEQUENCE [LARGE SCALE GENOMIC DNA]</scope>
</reference>
<proteinExistence type="inferred from homology"/>
<feature type="domain" description="Arginyl tRNA synthetase N-terminal" evidence="11">
    <location>
        <begin position="4"/>
        <end position="94"/>
    </location>
</feature>
<evidence type="ECO:0000256" key="2">
    <source>
        <dbReference type="ARBA" id="ARBA00022598"/>
    </source>
</evidence>
<keyword evidence="4 8" id="KW-0067">ATP-binding</keyword>
<dbReference type="Gene3D" id="3.30.1360.70">
    <property type="entry name" value="Arginyl tRNA synthetase N-terminal domain"/>
    <property type="match status" value="1"/>
</dbReference>
<dbReference type="GO" id="GO:0006420">
    <property type="term" value="P:arginyl-tRNA aminoacylation"/>
    <property type="evidence" value="ECO:0007669"/>
    <property type="project" value="UniProtKB-UniRule"/>
</dbReference>
<dbReference type="Proteomes" id="UP000176355">
    <property type="component" value="Unassembled WGS sequence"/>
</dbReference>
<dbReference type="GO" id="GO:0005737">
    <property type="term" value="C:cytoplasm"/>
    <property type="evidence" value="ECO:0007669"/>
    <property type="project" value="UniProtKB-SubCell"/>
</dbReference>